<dbReference type="EMBL" id="BMOY01000013">
    <property type="protein sequence ID" value="GGJ03498.1"/>
    <property type="molecule type" value="Genomic_DNA"/>
</dbReference>
<evidence type="ECO:0000256" key="3">
    <source>
        <dbReference type="ARBA" id="ARBA00022960"/>
    </source>
</evidence>
<feature type="active site" description="Nucleophile" evidence="6">
    <location>
        <position position="258"/>
    </location>
</feature>
<comment type="caution">
    <text evidence="8">The sequence shown here is derived from an EMBL/GenBank/DDBJ whole genome shotgun (WGS) entry which is preliminary data.</text>
</comment>
<dbReference type="Proteomes" id="UP000637695">
    <property type="component" value="Unassembled WGS sequence"/>
</dbReference>
<proteinExistence type="predicted"/>
<dbReference type="AlphaFoldDB" id="A0A917K919"/>
<evidence type="ECO:0000256" key="4">
    <source>
        <dbReference type="ARBA" id="ARBA00022984"/>
    </source>
</evidence>
<dbReference type="PROSITE" id="PS52029">
    <property type="entry name" value="LD_TPASE"/>
    <property type="match status" value="1"/>
</dbReference>
<keyword evidence="3 6" id="KW-0133">Cell shape</keyword>
<evidence type="ECO:0000313" key="9">
    <source>
        <dbReference type="Proteomes" id="UP000637695"/>
    </source>
</evidence>
<evidence type="ECO:0000256" key="6">
    <source>
        <dbReference type="PROSITE-ProRule" id="PRU01373"/>
    </source>
</evidence>
<keyword evidence="5 6" id="KW-0961">Cell wall biogenesis/degradation</keyword>
<dbReference type="PANTHER" id="PTHR30582:SF2">
    <property type="entry name" value="L,D-TRANSPEPTIDASE YCIB-RELATED"/>
    <property type="match status" value="1"/>
</dbReference>
<organism evidence="8 9">
    <name type="scientific">Alicyclobacillus cellulosilyticus</name>
    <dbReference type="NCBI Taxonomy" id="1003997"/>
    <lineage>
        <taxon>Bacteria</taxon>
        <taxon>Bacillati</taxon>
        <taxon>Bacillota</taxon>
        <taxon>Bacilli</taxon>
        <taxon>Bacillales</taxon>
        <taxon>Alicyclobacillaceae</taxon>
        <taxon>Alicyclobacillus</taxon>
    </lineage>
</organism>
<dbReference type="InterPro" id="IPR036366">
    <property type="entry name" value="PGBDSf"/>
</dbReference>
<dbReference type="GO" id="GO:0016740">
    <property type="term" value="F:transferase activity"/>
    <property type="evidence" value="ECO:0007669"/>
    <property type="project" value="UniProtKB-KW"/>
</dbReference>
<dbReference type="RefSeq" id="WP_188881647.1">
    <property type="nucleotide sequence ID" value="NZ_BMOY01000013.1"/>
</dbReference>
<dbReference type="GO" id="GO:0008360">
    <property type="term" value="P:regulation of cell shape"/>
    <property type="evidence" value="ECO:0007669"/>
    <property type="project" value="UniProtKB-UniRule"/>
</dbReference>
<comment type="pathway">
    <text evidence="1 6">Cell wall biogenesis; peptidoglycan biosynthesis.</text>
</comment>
<dbReference type="Pfam" id="PF03734">
    <property type="entry name" value="YkuD"/>
    <property type="match status" value="1"/>
</dbReference>
<keyword evidence="4 6" id="KW-0573">Peptidoglycan synthesis</keyword>
<dbReference type="GO" id="GO:0005576">
    <property type="term" value="C:extracellular region"/>
    <property type="evidence" value="ECO:0007669"/>
    <property type="project" value="TreeGrafter"/>
</dbReference>
<evidence type="ECO:0000313" key="8">
    <source>
        <dbReference type="EMBL" id="GGJ03498.1"/>
    </source>
</evidence>
<feature type="domain" description="L,D-TPase catalytic" evidence="7">
    <location>
        <begin position="165"/>
        <end position="282"/>
    </location>
</feature>
<evidence type="ECO:0000256" key="1">
    <source>
        <dbReference type="ARBA" id="ARBA00004752"/>
    </source>
</evidence>
<dbReference type="GO" id="GO:0018104">
    <property type="term" value="P:peptidoglycan-protein cross-linking"/>
    <property type="evidence" value="ECO:0007669"/>
    <property type="project" value="TreeGrafter"/>
</dbReference>
<feature type="active site" description="Proton donor/acceptor" evidence="6">
    <location>
        <position position="243"/>
    </location>
</feature>
<dbReference type="Gene3D" id="2.40.440.10">
    <property type="entry name" value="L,D-transpeptidase catalytic domain-like"/>
    <property type="match status" value="1"/>
</dbReference>
<reference evidence="8" key="2">
    <citation type="submission" date="2020-09" db="EMBL/GenBank/DDBJ databases">
        <authorList>
            <person name="Sun Q."/>
            <person name="Ohkuma M."/>
        </authorList>
    </citation>
    <scope>NUCLEOTIDE SEQUENCE</scope>
    <source>
        <strain evidence="8">JCM 18487</strain>
    </source>
</reference>
<dbReference type="PANTHER" id="PTHR30582">
    <property type="entry name" value="L,D-TRANSPEPTIDASE"/>
    <property type="match status" value="1"/>
</dbReference>
<evidence type="ECO:0000256" key="5">
    <source>
        <dbReference type="ARBA" id="ARBA00023316"/>
    </source>
</evidence>
<dbReference type="SUPFAM" id="SSF141523">
    <property type="entry name" value="L,D-transpeptidase catalytic domain-like"/>
    <property type="match status" value="1"/>
</dbReference>
<dbReference type="CDD" id="cd16913">
    <property type="entry name" value="YkuD_like"/>
    <property type="match status" value="1"/>
</dbReference>
<keyword evidence="9" id="KW-1185">Reference proteome</keyword>
<protein>
    <recommendedName>
        <fullName evidence="7">L,D-TPase catalytic domain-containing protein</fullName>
    </recommendedName>
</protein>
<name>A0A917K919_9BACL</name>
<dbReference type="InterPro" id="IPR005490">
    <property type="entry name" value="LD_TPept_cat_dom"/>
</dbReference>
<dbReference type="GO" id="GO:0071555">
    <property type="term" value="P:cell wall organization"/>
    <property type="evidence" value="ECO:0007669"/>
    <property type="project" value="UniProtKB-UniRule"/>
</dbReference>
<sequence length="283" mass="30791">MPVRLRASRIHASFCAGSLFAGSLFAGSLFFFAAGFPAPAATPVPVLHPGERSPAVLRLQQALAELGYLPVSFTPSAPEPETAAAQLRTIAAPLPGQFRWRYANVPASLRRLWSPGEYSVMVQGAVMTFEASHGLAVDGLAGPLVWGALADDLAHQRQVRRPYAYVYVSLHLPQTLSLWEAGRWLDKSPANTGIPAAPTPQGTWPIYLRYRAQTMTGYTPDGTSYRDEGVPWVSYFYRGCAIHGFVRKEYGYPQSLGCVELPVAQAQAVWQHTTYGTLVTVGP</sequence>
<dbReference type="InterPro" id="IPR036365">
    <property type="entry name" value="PGBD-like_sf"/>
</dbReference>
<dbReference type="SUPFAM" id="SSF47090">
    <property type="entry name" value="PGBD-like"/>
    <property type="match status" value="1"/>
</dbReference>
<keyword evidence="2" id="KW-0808">Transferase</keyword>
<dbReference type="InterPro" id="IPR038063">
    <property type="entry name" value="Transpep_catalytic_dom"/>
</dbReference>
<reference evidence="8" key="1">
    <citation type="journal article" date="2014" name="Int. J. Syst. Evol. Microbiol.">
        <title>Complete genome sequence of Corynebacterium casei LMG S-19264T (=DSM 44701T), isolated from a smear-ripened cheese.</title>
        <authorList>
            <consortium name="US DOE Joint Genome Institute (JGI-PGF)"/>
            <person name="Walter F."/>
            <person name="Albersmeier A."/>
            <person name="Kalinowski J."/>
            <person name="Ruckert C."/>
        </authorList>
    </citation>
    <scope>NUCLEOTIDE SEQUENCE</scope>
    <source>
        <strain evidence="8">JCM 18487</strain>
    </source>
</reference>
<dbReference type="Gene3D" id="1.10.101.10">
    <property type="entry name" value="PGBD-like superfamily/PGBD"/>
    <property type="match status" value="1"/>
</dbReference>
<evidence type="ECO:0000259" key="7">
    <source>
        <dbReference type="PROSITE" id="PS52029"/>
    </source>
</evidence>
<evidence type="ECO:0000256" key="2">
    <source>
        <dbReference type="ARBA" id="ARBA00022679"/>
    </source>
</evidence>
<gene>
    <name evidence="8" type="ORF">GCM10010885_10960</name>
</gene>
<dbReference type="InterPro" id="IPR050979">
    <property type="entry name" value="LD-transpeptidase"/>
</dbReference>
<dbReference type="GO" id="GO:0071972">
    <property type="term" value="F:peptidoglycan L,D-transpeptidase activity"/>
    <property type="evidence" value="ECO:0007669"/>
    <property type="project" value="TreeGrafter"/>
</dbReference>
<accession>A0A917K919</accession>